<sequence>MDFHLFGLLAVLVAILISFDFSKDIPKKPGHPVVLVPGALGSQLQAKLINKPSTPHRLCSQRTDDFYTLWVNPLSMLPISIYCFLDNVRMVFNSSSGLDSDAPGVKVKTEPVGPTESIEWLDTTQLFQPVYATIVDNLVKWGYTRGKDIIGAPYDFRRPPHGQTAYYTSLKSAIEKAFDESDNRKVAIFGYSMGSPVMLYFYHHFVTQAWKDKYIHSHVGLNGAWGGSTEMVKLFTSGYVLDEFKYFVSPYIFRTSQRSFTACAFMLPSAALWDQSEVLVQTAEKNYSLSNLKELFYDMDYPTGWDQYTTCLYPNITTLDAPGVDVHCLYGSGIGTPDRFTWDDGYFPDYQPTPIYGEGDGIVNLRSLKACRRWSPESNLGHKVNVQHLDNVAHLDLLRDQRTLDILYSILYDE</sequence>
<dbReference type="InterPro" id="IPR003386">
    <property type="entry name" value="LACT/PDAT_acylTrfase"/>
</dbReference>
<keyword evidence="3" id="KW-1185">Reference proteome</keyword>
<dbReference type="GO" id="GO:0008374">
    <property type="term" value="F:O-acyltransferase activity"/>
    <property type="evidence" value="ECO:0007669"/>
    <property type="project" value="InterPro"/>
</dbReference>
<feature type="chain" id="PRO_5041289450" description="Lecithin-cholesterol acyltransferase" evidence="1">
    <location>
        <begin position="23"/>
        <end position="414"/>
    </location>
</feature>
<dbReference type="EMBL" id="JAUCMV010000004">
    <property type="protein sequence ID" value="KAK0400891.1"/>
    <property type="molecule type" value="Genomic_DNA"/>
</dbReference>
<dbReference type="PANTHER" id="PTHR11440">
    <property type="entry name" value="LECITHIN-CHOLESTEROL ACYLTRANSFERASE-RELATED"/>
    <property type="match status" value="1"/>
</dbReference>
<dbReference type="SUPFAM" id="SSF53474">
    <property type="entry name" value="alpha/beta-Hydrolases"/>
    <property type="match status" value="1"/>
</dbReference>
<evidence type="ECO:0000313" key="3">
    <source>
        <dbReference type="Proteomes" id="UP001175271"/>
    </source>
</evidence>
<organism evidence="2 3">
    <name type="scientific">Steinernema hermaphroditum</name>
    <dbReference type="NCBI Taxonomy" id="289476"/>
    <lineage>
        <taxon>Eukaryota</taxon>
        <taxon>Metazoa</taxon>
        <taxon>Ecdysozoa</taxon>
        <taxon>Nematoda</taxon>
        <taxon>Chromadorea</taxon>
        <taxon>Rhabditida</taxon>
        <taxon>Tylenchina</taxon>
        <taxon>Panagrolaimomorpha</taxon>
        <taxon>Strongyloidoidea</taxon>
        <taxon>Steinernematidae</taxon>
        <taxon>Steinernema</taxon>
    </lineage>
</organism>
<keyword evidence="1" id="KW-0732">Signal</keyword>
<protein>
    <recommendedName>
        <fullName evidence="4">Lecithin-cholesterol acyltransferase</fullName>
    </recommendedName>
</protein>
<dbReference type="GO" id="GO:0006629">
    <property type="term" value="P:lipid metabolic process"/>
    <property type="evidence" value="ECO:0007669"/>
    <property type="project" value="InterPro"/>
</dbReference>
<dbReference type="Pfam" id="PF02450">
    <property type="entry name" value="LCAT"/>
    <property type="match status" value="2"/>
</dbReference>
<evidence type="ECO:0008006" key="4">
    <source>
        <dbReference type="Google" id="ProtNLM"/>
    </source>
</evidence>
<dbReference type="Proteomes" id="UP001175271">
    <property type="component" value="Unassembled WGS sequence"/>
</dbReference>
<proteinExistence type="predicted"/>
<evidence type="ECO:0000313" key="2">
    <source>
        <dbReference type="EMBL" id="KAK0400891.1"/>
    </source>
</evidence>
<accession>A0AA39LKC0</accession>
<gene>
    <name evidence="2" type="ORF">QR680_015504</name>
</gene>
<dbReference type="Gene3D" id="3.40.50.1820">
    <property type="entry name" value="alpha/beta hydrolase"/>
    <property type="match status" value="1"/>
</dbReference>
<reference evidence="2" key="1">
    <citation type="submission" date="2023-06" db="EMBL/GenBank/DDBJ databases">
        <title>Genomic analysis of the entomopathogenic nematode Steinernema hermaphroditum.</title>
        <authorList>
            <person name="Schwarz E.M."/>
            <person name="Heppert J.K."/>
            <person name="Baniya A."/>
            <person name="Schwartz H.T."/>
            <person name="Tan C.-H."/>
            <person name="Antoshechkin I."/>
            <person name="Sternberg P.W."/>
            <person name="Goodrich-Blair H."/>
            <person name="Dillman A.R."/>
        </authorList>
    </citation>
    <scope>NUCLEOTIDE SEQUENCE</scope>
    <source>
        <strain evidence="2">PS9179</strain>
        <tissue evidence="2">Whole animal</tissue>
    </source>
</reference>
<feature type="signal peptide" evidence="1">
    <location>
        <begin position="1"/>
        <end position="22"/>
    </location>
</feature>
<dbReference type="AlphaFoldDB" id="A0AA39LKC0"/>
<name>A0AA39LKC0_9BILA</name>
<evidence type="ECO:0000256" key="1">
    <source>
        <dbReference type="SAM" id="SignalP"/>
    </source>
</evidence>
<comment type="caution">
    <text evidence="2">The sequence shown here is derived from an EMBL/GenBank/DDBJ whole genome shotgun (WGS) entry which is preliminary data.</text>
</comment>
<dbReference type="InterPro" id="IPR029058">
    <property type="entry name" value="AB_hydrolase_fold"/>
</dbReference>